<sequence length="172" mass="18813">MAVVTPPAGASNAEIVRWAFEMINAHDVQALGQLWTEATVERFPSSTQHGADAMVRYFEVLFAAVPDAHMDVIAVAENGDDVFIHWRLTGTHSGAPFEGIDATGRAVAIDGMDHFVIRDGIVATNFVVYDQMQFARQIGMLPPDGSAADRATKAAFNAKTRLLSRLRSRRRT</sequence>
<evidence type="ECO:0000313" key="1">
    <source>
        <dbReference type="EMBL" id="CAA9490156.1"/>
    </source>
</evidence>
<accession>A0A6J4S5M3</accession>
<dbReference type="AlphaFoldDB" id="A0A6J4S5M3"/>
<gene>
    <name evidence="1" type="ORF">AVDCRST_MAG67-1296</name>
</gene>
<organism evidence="1">
    <name type="scientific">uncultured Solirubrobacteraceae bacterium</name>
    <dbReference type="NCBI Taxonomy" id="1162706"/>
    <lineage>
        <taxon>Bacteria</taxon>
        <taxon>Bacillati</taxon>
        <taxon>Actinomycetota</taxon>
        <taxon>Thermoleophilia</taxon>
        <taxon>Solirubrobacterales</taxon>
        <taxon>Solirubrobacteraceae</taxon>
        <taxon>environmental samples</taxon>
    </lineage>
</organism>
<dbReference type="SUPFAM" id="SSF54427">
    <property type="entry name" value="NTF2-like"/>
    <property type="match status" value="1"/>
</dbReference>
<name>A0A6J4S5M3_9ACTN</name>
<dbReference type="Pfam" id="PF07366">
    <property type="entry name" value="SnoaL"/>
    <property type="match status" value="1"/>
</dbReference>
<dbReference type="InterPro" id="IPR032710">
    <property type="entry name" value="NTF2-like_dom_sf"/>
</dbReference>
<dbReference type="EMBL" id="CADCVQ010000061">
    <property type="protein sequence ID" value="CAA9490156.1"/>
    <property type="molecule type" value="Genomic_DNA"/>
</dbReference>
<dbReference type="GO" id="GO:0030638">
    <property type="term" value="P:polyketide metabolic process"/>
    <property type="evidence" value="ECO:0007669"/>
    <property type="project" value="InterPro"/>
</dbReference>
<dbReference type="PANTHER" id="PTHR38436:SF1">
    <property type="entry name" value="ESTER CYCLASE"/>
    <property type="match status" value="1"/>
</dbReference>
<dbReference type="PANTHER" id="PTHR38436">
    <property type="entry name" value="POLYKETIDE CYCLASE SNOAL-LIKE DOMAIN"/>
    <property type="match status" value="1"/>
</dbReference>
<protein>
    <recommendedName>
        <fullName evidence="2">Ester cyclase</fullName>
    </recommendedName>
</protein>
<dbReference type="InterPro" id="IPR009959">
    <property type="entry name" value="Cyclase_SnoaL-like"/>
</dbReference>
<dbReference type="Gene3D" id="3.10.450.50">
    <property type="match status" value="1"/>
</dbReference>
<proteinExistence type="predicted"/>
<evidence type="ECO:0008006" key="2">
    <source>
        <dbReference type="Google" id="ProtNLM"/>
    </source>
</evidence>
<reference evidence="1" key="1">
    <citation type="submission" date="2020-02" db="EMBL/GenBank/DDBJ databases">
        <authorList>
            <person name="Meier V. D."/>
        </authorList>
    </citation>
    <scope>NUCLEOTIDE SEQUENCE</scope>
    <source>
        <strain evidence="1">AVDCRST_MAG67</strain>
    </source>
</reference>